<keyword evidence="1" id="KW-0732">Signal</keyword>
<evidence type="ECO:0000313" key="2">
    <source>
        <dbReference type="EMBL" id="EGC33548.1"/>
    </source>
</evidence>
<dbReference type="Proteomes" id="UP000001064">
    <property type="component" value="Unassembled WGS sequence"/>
</dbReference>
<dbReference type="Pfam" id="PF25544">
    <property type="entry name" value="Ependymin_amoebozoa"/>
    <property type="match status" value="1"/>
</dbReference>
<organism evidence="2 3">
    <name type="scientific">Dictyostelium purpureum</name>
    <name type="common">Slime mold</name>
    <dbReference type="NCBI Taxonomy" id="5786"/>
    <lineage>
        <taxon>Eukaryota</taxon>
        <taxon>Amoebozoa</taxon>
        <taxon>Evosea</taxon>
        <taxon>Eumycetozoa</taxon>
        <taxon>Dictyostelia</taxon>
        <taxon>Dictyosteliales</taxon>
        <taxon>Dictyosteliaceae</taxon>
        <taxon>Dictyostelium</taxon>
    </lineage>
</organism>
<sequence length="217" mass="24229">MNIKLLVTLIILLISFSNAISININKIPSESMGKKSDGGCGEKKGFTANYEIVADNINIAVSNFIAPDSYFERGTYIVDYENQLSVWDFNSTTDGVIIIGKAYGFIRNSTQYYVYKVNGVEMCTKGILQTNLIENISISKKVGSTNVGSHQFDVYENFTPVYNLTQQYAVYDPNDCSLVSLHMSDSVLYSGQAILNVYDYKPYVDVSRTQVPSLCFE</sequence>
<proteinExistence type="predicted"/>
<dbReference type="RefSeq" id="XP_003289930.1">
    <property type="nucleotide sequence ID" value="XM_003289882.1"/>
</dbReference>
<dbReference type="PANTHER" id="PTHR31648">
    <property type="entry name" value="TRANSMEMBRANE PROTEIN-RELATED"/>
    <property type="match status" value="1"/>
</dbReference>
<dbReference type="AlphaFoldDB" id="F0ZR74"/>
<dbReference type="InParanoid" id="F0ZR74"/>
<dbReference type="PANTHER" id="PTHR31648:SF3">
    <property type="entry name" value="TRANSMEMBRANE PROTEIN"/>
    <property type="match status" value="1"/>
</dbReference>
<keyword evidence="3" id="KW-1185">Reference proteome</keyword>
<dbReference type="VEuPathDB" id="AmoebaDB:DICPUDRAFT_154381"/>
<dbReference type="EMBL" id="GL871137">
    <property type="protein sequence ID" value="EGC33548.1"/>
    <property type="molecule type" value="Genomic_DNA"/>
</dbReference>
<dbReference type="GeneID" id="10504295"/>
<evidence type="ECO:0000256" key="1">
    <source>
        <dbReference type="SAM" id="SignalP"/>
    </source>
</evidence>
<feature type="chain" id="PRO_5003263815" description="Carbohydrate binding domain-containing protein" evidence="1">
    <location>
        <begin position="20"/>
        <end position="217"/>
    </location>
</feature>
<dbReference type="InterPro" id="IPR040310">
    <property type="entry name" value="DDB_G0292248"/>
</dbReference>
<protein>
    <recommendedName>
        <fullName evidence="4">Carbohydrate binding domain-containing protein</fullName>
    </recommendedName>
</protein>
<feature type="signal peptide" evidence="1">
    <location>
        <begin position="1"/>
        <end position="19"/>
    </location>
</feature>
<name>F0ZR74_DICPU</name>
<evidence type="ECO:0008006" key="4">
    <source>
        <dbReference type="Google" id="ProtNLM"/>
    </source>
</evidence>
<dbReference type="OrthoDB" id="23969at2759"/>
<accession>F0ZR74</accession>
<dbReference type="KEGG" id="dpp:DICPUDRAFT_154381"/>
<reference evidence="3" key="1">
    <citation type="journal article" date="2011" name="Genome Biol.">
        <title>Comparative genomics of the social amoebae Dictyostelium discoideum and Dictyostelium purpureum.</title>
        <authorList>
            <consortium name="US DOE Joint Genome Institute (JGI-PGF)"/>
            <person name="Sucgang R."/>
            <person name="Kuo A."/>
            <person name="Tian X."/>
            <person name="Salerno W."/>
            <person name="Parikh A."/>
            <person name="Feasley C.L."/>
            <person name="Dalin E."/>
            <person name="Tu H."/>
            <person name="Huang E."/>
            <person name="Barry K."/>
            <person name="Lindquist E."/>
            <person name="Shapiro H."/>
            <person name="Bruce D."/>
            <person name="Schmutz J."/>
            <person name="Salamov A."/>
            <person name="Fey P."/>
            <person name="Gaudet P."/>
            <person name="Anjard C."/>
            <person name="Babu M.M."/>
            <person name="Basu S."/>
            <person name="Bushmanova Y."/>
            <person name="van der Wel H."/>
            <person name="Katoh-Kurasawa M."/>
            <person name="Dinh C."/>
            <person name="Coutinho P.M."/>
            <person name="Saito T."/>
            <person name="Elias M."/>
            <person name="Schaap P."/>
            <person name="Kay R.R."/>
            <person name="Henrissat B."/>
            <person name="Eichinger L."/>
            <person name="Rivero F."/>
            <person name="Putnam N.H."/>
            <person name="West C.M."/>
            <person name="Loomis W.F."/>
            <person name="Chisholm R.L."/>
            <person name="Shaulsky G."/>
            <person name="Strassmann J.E."/>
            <person name="Queller D.C."/>
            <person name="Kuspa A."/>
            <person name="Grigoriev I.V."/>
        </authorList>
    </citation>
    <scope>NUCLEOTIDE SEQUENCE [LARGE SCALE GENOMIC DNA]</scope>
    <source>
        <strain evidence="3">QSDP1</strain>
    </source>
</reference>
<gene>
    <name evidence="2" type="ORF">DICPUDRAFT_154381</name>
</gene>
<evidence type="ECO:0000313" key="3">
    <source>
        <dbReference type="Proteomes" id="UP000001064"/>
    </source>
</evidence>